<organism evidence="1 2">
    <name type="scientific">Streptacidiphilus alkalitolerans</name>
    <dbReference type="NCBI Taxonomy" id="3342712"/>
    <lineage>
        <taxon>Bacteria</taxon>
        <taxon>Bacillati</taxon>
        <taxon>Actinomycetota</taxon>
        <taxon>Actinomycetes</taxon>
        <taxon>Kitasatosporales</taxon>
        <taxon>Streptomycetaceae</taxon>
        <taxon>Streptacidiphilus</taxon>
    </lineage>
</organism>
<dbReference type="Proteomes" id="UP001592582">
    <property type="component" value="Unassembled WGS sequence"/>
</dbReference>
<evidence type="ECO:0000313" key="2">
    <source>
        <dbReference type="Proteomes" id="UP001592582"/>
    </source>
</evidence>
<keyword evidence="2" id="KW-1185">Reference proteome</keyword>
<reference evidence="1 2" key="1">
    <citation type="submission" date="2024-09" db="EMBL/GenBank/DDBJ databases">
        <authorList>
            <person name="Lee S.D."/>
        </authorList>
    </citation>
    <scope>NUCLEOTIDE SEQUENCE [LARGE SCALE GENOMIC DNA]</scope>
    <source>
        <strain evidence="1 2">N1-1</strain>
    </source>
</reference>
<gene>
    <name evidence="1" type="ORF">ACEZDG_14130</name>
</gene>
<proteinExistence type="predicted"/>
<dbReference type="RefSeq" id="WP_380507985.1">
    <property type="nucleotide sequence ID" value="NZ_JBHEZX010000005.1"/>
</dbReference>
<protein>
    <submittedName>
        <fullName evidence="1">Uncharacterized protein</fullName>
    </submittedName>
</protein>
<dbReference type="EMBL" id="JBHEZX010000005">
    <property type="protein sequence ID" value="MFC1410404.1"/>
    <property type="molecule type" value="Genomic_DNA"/>
</dbReference>
<sequence length="220" mass="22648">MRVTRLDACGVPVIGACSTIVSAGFVSIAYSPEIEKADEILVKAASGAICVNDPGINQTKWFNAEATFCGVDPDMVNMMTGNALVLDALGSAAGYRVASGSPLANFGLEVWADISGQTCGPGVAREYGYFLLPYVTQGYVNDFKIENDAASFVITGARTKDGSGWGVGPYDVDDTSIISGTVTPGPLLTAIGPRDHLDLHKTTIAPPAVTAGCVALAAPA</sequence>
<comment type="caution">
    <text evidence="1">The sequence shown here is derived from an EMBL/GenBank/DDBJ whole genome shotgun (WGS) entry which is preliminary data.</text>
</comment>
<accession>A0ABV6V9J8</accession>
<name>A0ABV6V9J8_9ACTN</name>
<evidence type="ECO:0000313" key="1">
    <source>
        <dbReference type="EMBL" id="MFC1410404.1"/>
    </source>
</evidence>